<dbReference type="CDD" id="cd06224">
    <property type="entry name" value="REM"/>
    <property type="match status" value="1"/>
</dbReference>
<feature type="domain" description="Rho-GAP" evidence="7">
    <location>
        <begin position="1988"/>
        <end position="2183"/>
    </location>
</feature>
<dbReference type="Gene3D" id="1.20.870.10">
    <property type="entry name" value="Son of sevenless (SoS) protein Chain: S domain 1"/>
    <property type="match status" value="2"/>
</dbReference>
<dbReference type="PROSITE" id="PS50238">
    <property type="entry name" value="RHOGAP"/>
    <property type="match status" value="1"/>
</dbReference>
<feature type="compositionally biased region" description="Polar residues" evidence="3">
    <location>
        <begin position="2191"/>
        <end position="2200"/>
    </location>
</feature>
<dbReference type="Gene3D" id="1.10.840.10">
    <property type="entry name" value="Ras guanine-nucleotide exchange factors catalytic domain"/>
    <property type="match status" value="2"/>
</dbReference>
<evidence type="ECO:0000313" key="8">
    <source>
        <dbReference type="EMBL" id="KAK9768485.1"/>
    </source>
</evidence>
<dbReference type="PROSITE" id="PS50009">
    <property type="entry name" value="RASGEF_CAT"/>
    <property type="match status" value="1"/>
</dbReference>
<feature type="region of interest" description="Disordered" evidence="3">
    <location>
        <begin position="1776"/>
        <end position="1815"/>
    </location>
</feature>
<comment type="caution">
    <text evidence="8">The sequence shown here is derived from an EMBL/GenBank/DDBJ whole genome shotgun (WGS) entry which is preliminary data.</text>
</comment>
<dbReference type="InterPro" id="IPR036964">
    <property type="entry name" value="RASGEF_cat_dom_sf"/>
</dbReference>
<dbReference type="PANTHER" id="PTHR23176:SF129">
    <property type="entry name" value="RHO GTPASE ACTIVATING PROTEIN AT 16F, ISOFORM E-RELATED"/>
    <property type="match status" value="1"/>
</dbReference>
<keyword evidence="9" id="KW-1185">Reference proteome</keyword>
<dbReference type="Pfam" id="PF00617">
    <property type="entry name" value="RasGEF"/>
    <property type="match status" value="1"/>
</dbReference>
<feature type="compositionally biased region" description="Low complexity" evidence="3">
    <location>
        <begin position="1842"/>
        <end position="1869"/>
    </location>
</feature>
<dbReference type="CDD" id="cd22249">
    <property type="entry name" value="UDM1_RNF168_RNF169-like"/>
    <property type="match status" value="1"/>
</dbReference>
<feature type="compositionally biased region" description="Polar residues" evidence="3">
    <location>
        <begin position="148"/>
        <end position="164"/>
    </location>
</feature>
<proteinExistence type="predicted"/>
<dbReference type="InterPro" id="IPR011993">
    <property type="entry name" value="PH-like_dom_sf"/>
</dbReference>
<dbReference type="PROSITE" id="PS50212">
    <property type="entry name" value="RASGEF_NTER"/>
    <property type="match status" value="2"/>
</dbReference>
<dbReference type="SUPFAM" id="SSF48366">
    <property type="entry name" value="Ras GEF"/>
    <property type="match status" value="2"/>
</dbReference>
<sequence>MKTSKSKCGETLTNPDAIFDSSTSNIVNTRKHNNKSTAASQTKNTFTNAFNALFGRSRSTTSRKSTPDKEPPNSPKQPAVMDLNVTGSPSASHASSPEVFSSSIDHISGTFTGSNSSQNLSQSLSQILESDGSRPTSTLSAPHAFRPRSSSMSAISTETKSLCNSPRDSLAGSIVLKEGYLNKKADTYQSGAIGLGRGWKVYRVVLKGAKLYFYKPPTENEIRSIFPLSKNGRPLTISESVEVSPKKLPVFNRSSHVSKGLRLVSSSFASSTRALLFEPTSDISNDPFLNPIYNLGGSSLSSRYYFGECFTEVDSTNFRFKRYVCLLIFEDVLMICKRKWVKHHRNSLLDVVNDAIRLAGGSGAVTSDSFLQSEDKAFQQGKGYFTKWKHDTTYPLDSIDIIEASSTSFIRSSEKSQHTSNRTTIFPHYNSSVPSIDIDHAGSNTQAIQIFVGGHSSVKRLFVAKADEEQNWLYKFNSAKSSLSRKSSKVRKSEDHQNSCFSISRTNLSNTSIHKDESKLRSQKSDPIIRGRLYWDTQIHPELVTCLTVSPDGESKYTKITGGSVDSLIHELLFQNTQSENPNVSDCDWFTDAFLATYTRFTTSIHFAQELRRCAIMGVPEELEVAADGQSLLVLNRLEEVLTKWITQPNDNIDRETLKAIEAIANDLLVKNENFVVEEFMSLLQTSKTKLDSTSQKESLNMSPLVTTSEGNHLNYLAKDFTSLKRSGFSPTIFLKISAEDFAQELYVFHTRCKACLVSQTLSLKGSLLKTSNANTSATSSPFSGIASVFWFTVSEPHFLTKLIYNHLITNAQSMHPSRRSAILAHWIRVAEACKILGDMVSWVAIAFAVCSPIVVRLRETWKGIDKRMCYKVMHEWAPALFASGLYATEIPIVPNVEEILSELAIGPGSAHQIPYFGGIRVIVDRIEMVVPPAIPGTSVINFCKYQDIYSIVDHTLTTWGHFIQNSESKDTLSGTFALQNYFDHLLLDEDAPLDFDFTQGFLASLDCEPVVNIRHLENSNNGLTTSKPVAYQPLKFIPLFSEQTSFLNMVVCVEPFDSNLANEKYSTSLTDAHTPGLNIPTRHRMVTSTSFFKGISSASELARKRTQSMPSNQYSKSLDSDKTSWWGIIQKPNGPSSALYTHDASNLSNRQECFLLLDNGELIFTLYQIQVDNQRNTFNLVIKGGLIYHLIDVLLFGIKQKELSLIDVAGEAFIFDESEEVLFDQEEYLSYFFMTFRSFISPSDFLTQLHQRYIEIESDPVATASALHSPPTSKSEATLSILKIIEYWMRNHHYDFVDSLELKDSVLAFFNEIVENESCRRNDLECNQSLTAVESYVSYIINFMTLSSLIPISILNQYKLVGSWTQQEIQDRNRHFSENTNPSESILGLLTSQTTEDDSVSEDTELSIPSIDDSSAENLVYGLNECALELLNQISLQDWVYAINDLESQRLNPLAWYLKKKPNSAFEEETTFADIFLSLDNCRHTVFTATSPASNFNLLSSLPSSISAFCHLREAIKQWIISEITSFSIDSNLRASRIVKFVNMISMCHDEMSGYGIEKLEMFKDKFLFQPAKSQMIIPSFVERAIISALVAPESRTFTKAWNDAARILGKPVDSIQTFLNHKLSKNTRDSIAANCNGSSSKPAGLVPCIGWIIESILDVQYNVPDRLLSSKRMVNFEKGILIYELVQSFIRWPLTCPKTENPNSINMMFLLSRHLLPNNPELRFIKEFSTKENSKPRNSSNAHPNNVVQNRKVFPRLILSEQEKLKRDFREREKLEREARERQHDIQRRINEEARVKEKRMKERQQRRAKTKELEKMTNLFKSVHSPHIGTSKTHTVDASPTTLTLPSTPTTVRSKSTNSPSSNHVSSNLLSKFPVTRPSLAVNLINSSITIEHSRAKRDHVFKIVSEEGCQYLLQAIDRQDMLGWVKAITDAAKEGAARRFTVLVEDARKEMAIQSSNRSSYSVIEKSSKDISLTHKERSSVFGVELSALMKHEQGDYSLPVLVEKCLWEVEERGLCEVGIYRISGMASAIEQLRQRFNKDCEAVDLSGEEWGDINIVSGVLKQWLRELPEPVLTFDLYDDFITAAAIEDYDTRLIAIKNLVTALPRPNYVLLKRLTEHLEMVTDYEDVNHMYASNLAIVFGPTLIRPPSGPLCFATSMANLGQQQAIVKNLILQYHWIFDVEREVEQQSSPKQSPLGTLEEVECEAIENSTENDQQSTPTDL</sequence>
<evidence type="ECO:0000259" key="7">
    <source>
        <dbReference type="PROSITE" id="PS50238"/>
    </source>
</evidence>
<dbReference type="Pfam" id="PF00618">
    <property type="entry name" value="RasGEF_N"/>
    <property type="match status" value="1"/>
</dbReference>
<dbReference type="InterPro" id="IPR008936">
    <property type="entry name" value="Rho_GTPase_activation_prot"/>
</dbReference>
<dbReference type="SUPFAM" id="SSF50729">
    <property type="entry name" value="PH domain-like"/>
    <property type="match status" value="2"/>
</dbReference>
<keyword evidence="1" id="KW-0343">GTPase activation</keyword>
<feature type="region of interest" description="Disordered" evidence="3">
    <location>
        <begin position="1828"/>
        <end position="1869"/>
    </location>
</feature>
<feature type="domain" description="N-terminal Ras-GEF" evidence="6">
    <location>
        <begin position="1202"/>
        <end position="1335"/>
    </location>
</feature>
<feature type="region of interest" description="Disordered" evidence="3">
    <location>
        <begin position="112"/>
        <end position="164"/>
    </location>
</feature>
<dbReference type="SMART" id="SM00233">
    <property type="entry name" value="PH"/>
    <property type="match status" value="2"/>
</dbReference>
<evidence type="ECO:0000313" key="9">
    <source>
        <dbReference type="Proteomes" id="UP001479436"/>
    </source>
</evidence>
<feature type="compositionally biased region" description="Polar residues" evidence="3">
    <location>
        <begin position="1831"/>
        <end position="1841"/>
    </location>
</feature>
<feature type="domain" description="PH" evidence="4">
    <location>
        <begin position="1902"/>
        <end position="1937"/>
    </location>
</feature>
<keyword evidence="2" id="KW-0344">Guanine-nucleotide releasing factor</keyword>
<feature type="region of interest" description="Disordered" evidence="3">
    <location>
        <begin position="53"/>
        <end position="99"/>
    </location>
</feature>
<feature type="compositionally biased region" description="Polar residues" evidence="3">
    <location>
        <begin position="85"/>
        <end position="99"/>
    </location>
</feature>
<accession>A0ABR2X411</accession>
<feature type="compositionally biased region" description="Low complexity" evidence="3">
    <location>
        <begin position="114"/>
        <end position="126"/>
    </location>
</feature>
<dbReference type="CDD" id="cd00821">
    <property type="entry name" value="PH"/>
    <property type="match status" value="1"/>
</dbReference>
<dbReference type="Pfam" id="PF00620">
    <property type="entry name" value="RhoGAP"/>
    <property type="match status" value="1"/>
</dbReference>
<reference evidence="8 9" key="1">
    <citation type="submission" date="2023-04" db="EMBL/GenBank/DDBJ databases">
        <title>Genome of Basidiobolus ranarum AG-B5.</title>
        <authorList>
            <person name="Stajich J.E."/>
            <person name="Carter-House D."/>
            <person name="Gryganskyi A."/>
        </authorList>
    </citation>
    <scope>NUCLEOTIDE SEQUENCE [LARGE SCALE GENOMIC DNA]</scope>
    <source>
        <strain evidence="8 9">AG-B5</strain>
    </source>
</reference>
<organism evidence="8 9">
    <name type="scientific">Basidiobolus ranarum</name>
    <dbReference type="NCBI Taxonomy" id="34480"/>
    <lineage>
        <taxon>Eukaryota</taxon>
        <taxon>Fungi</taxon>
        <taxon>Fungi incertae sedis</taxon>
        <taxon>Zoopagomycota</taxon>
        <taxon>Entomophthoromycotina</taxon>
        <taxon>Basidiobolomycetes</taxon>
        <taxon>Basidiobolales</taxon>
        <taxon>Basidiobolaceae</taxon>
        <taxon>Basidiobolus</taxon>
    </lineage>
</organism>
<protein>
    <submittedName>
        <fullName evidence="8">Uncharacterized protein</fullName>
    </submittedName>
</protein>
<dbReference type="InterPro" id="IPR001895">
    <property type="entry name" value="RASGEF_cat_dom"/>
</dbReference>
<evidence type="ECO:0000256" key="2">
    <source>
        <dbReference type="PROSITE-ProRule" id="PRU00168"/>
    </source>
</evidence>
<dbReference type="PANTHER" id="PTHR23176">
    <property type="entry name" value="RHO/RAC/CDC GTPASE-ACTIVATING PROTEIN"/>
    <property type="match status" value="1"/>
</dbReference>
<feature type="domain" description="N-terminal Ras-GEF" evidence="6">
    <location>
        <begin position="556"/>
        <end position="692"/>
    </location>
</feature>
<feature type="domain" description="Ras-GEF" evidence="5">
    <location>
        <begin position="738"/>
        <end position="993"/>
    </location>
</feature>
<evidence type="ECO:0000259" key="4">
    <source>
        <dbReference type="PROSITE" id="PS50003"/>
    </source>
</evidence>
<dbReference type="InterPro" id="IPR050729">
    <property type="entry name" value="Rho-GAP"/>
</dbReference>
<dbReference type="InterPro" id="IPR023578">
    <property type="entry name" value="Ras_GEF_dom_sf"/>
</dbReference>
<evidence type="ECO:0000256" key="3">
    <source>
        <dbReference type="SAM" id="MobiDB-lite"/>
    </source>
</evidence>
<dbReference type="InterPro" id="IPR001849">
    <property type="entry name" value="PH_domain"/>
</dbReference>
<dbReference type="Proteomes" id="UP001479436">
    <property type="component" value="Unassembled WGS sequence"/>
</dbReference>
<dbReference type="SMART" id="SM00147">
    <property type="entry name" value="RasGEF"/>
    <property type="match status" value="1"/>
</dbReference>
<evidence type="ECO:0000259" key="6">
    <source>
        <dbReference type="PROSITE" id="PS50212"/>
    </source>
</evidence>
<dbReference type="InterPro" id="IPR000198">
    <property type="entry name" value="RhoGAP_dom"/>
</dbReference>
<dbReference type="InterPro" id="IPR000651">
    <property type="entry name" value="Ras-like_Gua-exchang_fac_N"/>
</dbReference>
<dbReference type="PROSITE" id="PS50003">
    <property type="entry name" value="PH_DOMAIN"/>
    <property type="match status" value="1"/>
</dbReference>
<dbReference type="SUPFAM" id="SSF48350">
    <property type="entry name" value="GTPase activation domain, GAP"/>
    <property type="match status" value="1"/>
</dbReference>
<dbReference type="SMART" id="SM00324">
    <property type="entry name" value="RhoGAP"/>
    <property type="match status" value="1"/>
</dbReference>
<gene>
    <name evidence="8" type="ORF">K7432_000825</name>
</gene>
<feature type="region of interest" description="Disordered" evidence="3">
    <location>
        <begin position="2191"/>
        <end position="2226"/>
    </location>
</feature>
<dbReference type="Gene3D" id="1.10.555.10">
    <property type="entry name" value="Rho GTPase activation protein"/>
    <property type="match status" value="1"/>
</dbReference>
<dbReference type="Gene3D" id="2.30.29.30">
    <property type="entry name" value="Pleckstrin-homology domain (PH domain)/Phosphotyrosine-binding domain (PTB)"/>
    <property type="match status" value="2"/>
</dbReference>
<feature type="compositionally biased region" description="Polar residues" evidence="3">
    <location>
        <begin position="2212"/>
        <end position="2226"/>
    </location>
</feature>
<evidence type="ECO:0000256" key="1">
    <source>
        <dbReference type="ARBA" id="ARBA00022468"/>
    </source>
</evidence>
<evidence type="ECO:0000259" key="5">
    <source>
        <dbReference type="PROSITE" id="PS50009"/>
    </source>
</evidence>
<dbReference type="EMBL" id="JASJQH010000016">
    <property type="protein sequence ID" value="KAK9768485.1"/>
    <property type="molecule type" value="Genomic_DNA"/>
</dbReference>
<name>A0ABR2X411_9FUNG</name>
<feature type="region of interest" description="Disordered" evidence="3">
    <location>
        <begin position="1"/>
        <end position="25"/>
    </location>
</feature>